<evidence type="ECO:0000313" key="2">
    <source>
        <dbReference type="EMBL" id="RRT77132.1"/>
    </source>
</evidence>
<feature type="region of interest" description="Disordered" evidence="1">
    <location>
        <begin position="177"/>
        <end position="214"/>
    </location>
</feature>
<accession>A0A427ALU6</accession>
<dbReference type="EMBL" id="AMZH03002009">
    <property type="protein sequence ID" value="RRT77132.1"/>
    <property type="molecule type" value="Genomic_DNA"/>
</dbReference>
<proteinExistence type="predicted"/>
<organism evidence="2 3">
    <name type="scientific">Ensete ventricosum</name>
    <name type="common">Abyssinian banana</name>
    <name type="synonym">Musa ensete</name>
    <dbReference type="NCBI Taxonomy" id="4639"/>
    <lineage>
        <taxon>Eukaryota</taxon>
        <taxon>Viridiplantae</taxon>
        <taxon>Streptophyta</taxon>
        <taxon>Embryophyta</taxon>
        <taxon>Tracheophyta</taxon>
        <taxon>Spermatophyta</taxon>
        <taxon>Magnoliopsida</taxon>
        <taxon>Liliopsida</taxon>
        <taxon>Zingiberales</taxon>
        <taxon>Musaceae</taxon>
        <taxon>Ensete</taxon>
    </lineage>
</organism>
<name>A0A427ALU6_ENSVE</name>
<protein>
    <submittedName>
        <fullName evidence="2">Uncharacterized protein</fullName>
    </submittedName>
</protein>
<reference evidence="2 3" key="1">
    <citation type="journal article" date="2014" name="Agronomy (Basel)">
        <title>A Draft Genome Sequence for Ensete ventricosum, the Drought-Tolerant Tree Against Hunger.</title>
        <authorList>
            <person name="Harrison J."/>
            <person name="Moore K.A."/>
            <person name="Paszkiewicz K."/>
            <person name="Jones T."/>
            <person name="Grant M."/>
            <person name="Ambacheew D."/>
            <person name="Muzemil S."/>
            <person name="Studholme D.J."/>
        </authorList>
    </citation>
    <scope>NUCLEOTIDE SEQUENCE [LARGE SCALE GENOMIC DNA]</scope>
</reference>
<comment type="caution">
    <text evidence="2">The sequence shown here is derived from an EMBL/GenBank/DDBJ whole genome shotgun (WGS) entry which is preliminary data.</text>
</comment>
<dbReference type="AlphaFoldDB" id="A0A427ALU6"/>
<gene>
    <name evidence="2" type="ORF">B296_00002276</name>
</gene>
<evidence type="ECO:0000313" key="3">
    <source>
        <dbReference type="Proteomes" id="UP000287651"/>
    </source>
</evidence>
<feature type="compositionally biased region" description="Basic residues" evidence="1">
    <location>
        <begin position="177"/>
        <end position="208"/>
    </location>
</feature>
<evidence type="ECO:0000256" key="1">
    <source>
        <dbReference type="SAM" id="MobiDB-lite"/>
    </source>
</evidence>
<sequence length="232" mass="25904">MSLHDDNSYLLRATTRRAVELVVSIIHYLSSYVNPQTMKIDGSLKQQSVTTLTDTRSSNNLMNNKGKHVILPGKYGSKVTMVSTKRLEKLAEISGASTEPTTMPSTSVLPFPDRDKVFVIRVDASGVGTGIALMQDGRTMLEVTLPDLLNILKEAKGTIKKEKSVFYADEIRNKRKVEKSLKKGKGKGKGKGKSKKSKVTKKDPRKGKGQCYYGKNEHYKSNYKEYLVEKIK</sequence>
<dbReference type="Proteomes" id="UP000287651">
    <property type="component" value="Unassembled WGS sequence"/>
</dbReference>